<dbReference type="InterPro" id="IPR011990">
    <property type="entry name" value="TPR-like_helical_dom_sf"/>
</dbReference>
<keyword evidence="6" id="KW-0802">TPR repeat</keyword>
<dbReference type="PANTHER" id="PTHR24421">
    <property type="entry name" value="NITRATE/NITRITE SENSOR PROTEIN NARX-RELATED"/>
    <property type="match status" value="1"/>
</dbReference>
<evidence type="ECO:0000256" key="1">
    <source>
        <dbReference type="ARBA" id="ARBA00000085"/>
    </source>
</evidence>
<evidence type="ECO:0000256" key="7">
    <source>
        <dbReference type="SAM" id="Phobius"/>
    </source>
</evidence>
<accession>A0A095U330</accession>
<evidence type="ECO:0000256" key="6">
    <source>
        <dbReference type="PROSITE-ProRule" id="PRU00339"/>
    </source>
</evidence>
<dbReference type="GO" id="GO:0004673">
    <property type="term" value="F:protein histidine kinase activity"/>
    <property type="evidence" value="ECO:0007669"/>
    <property type="project" value="UniProtKB-EC"/>
</dbReference>
<dbReference type="InterPro" id="IPR050482">
    <property type="entry name" value="Sensor_HK_TwoCompSys"/>
</dbReference>
<dbReference type="Proteomes" id="UP000029554">
    <property type="component" value="Unassembled WGS sequence"/>
</dbReference>
<evidence type="ECO:0000256" key="3">
    <source>
        <dbReference type="ARBA" id="ARBA00022679"/>
    </source>
</evidence>
<dbReference type="SUPFAM" id="SSF48452">
    <property type="entry name" value="TPR-like"/>
    <property type="match status" value="1"/>
</dbReference>
<feature type="repeat" description="TPR" evidence="6">
    <location>
        <begin position="113"/>
        <end position="146"/>
    </location>
</feature>
<dbReference type="RefSeq" id="WP_035124927.1">
    <property type="nucleotide sequence ID" value="NZ_JRHH01000002.1"/>
</dbReference>
<dbReference type="SMART" id="SM00028">
    <property type="entry name" value="TPR"/>
    <property type="match status" value="4"/>
</dbReference>
<dbReference type="EC" id="2.7.13.3" evidence="2"/>
<dbReference type="PROSITE" id="PS51257">
    <property type="entry name" value="PROKAR_LIPOPROTEIN"/>
    <property type="match status" value="1"/>
</dbReference>
<reference evidence="8 9" key="1">
    <citation type="submission" date="2014-09" db="EMBL/GenBank/DDBJ databases">
        <title>Whole Genome Shotgun of Flavobacterium aquatile LMG 4008.</title>
        <authorList>
            <person name="Gale A.N."/>
            <person name="Pipes S.E."/>
            <person name="Newman J.D."/>
        </authorList>
    </citation>
    <scope>NUCLEOTIDE SEQUENCE [LARGE SCALE GENOMIC DNA]</scope>
    <source>
        <strain evidence="8 9">LMG 4008</strain>
    </source>
</reference>
<dbReference type="InterPro" id="IPR019734">
    <property type="entry name" value="TPR_rpt"/>
</dbReference>
<gene>
    <name evidence="8" type="ORF">LG45_05025</name>
</gene>
<keyword evidence="7" id="KW-0472">Membrane</keyword>
<protein>
    <recommendedName>
        <fullName evidence="2">histidine kinase</fullName>
        <ecNumber evidence="2">2.7.13.3</ecNumber>
    </recommendedName>
</protein>
<feature type="transmembrane region" description="Helical" evidence="7">
    <location>
        <begin position="331"/>
        <end position="350"/>
    </location>
</feature>
<comment type="caution">
    <text evidence="8">The sequence shown here is derived from an EMBL/GenBank/DDBJ whole genome shotgun (WGS) entry which is preliminary data.</text>
</comment>
<dbReference type="AlphaFoldDB" id="A0A095U330"/>
<evidence type="ECO:0000256" key="5">
    <source>
        <dbReference type="ARBA" id="ARBA00023012"/>
    </source>
</evidence>
<evidence type="ECO:0000313" key="9">
    <source>
        <dbReference type="Proteomes" id="UP000029554"/>
    </source>
</evidence>
<proteinExistence type="predicted"/>
<name>A0A095U330_9FLAO</name>
<evidence type="ECO:0000256" key="4">
    <source>
        <dbReference type="ARBA" id="ARBA00022777"/>
    </source>
</evidence>
<dbReference type="OrthoDB" id="943406at2"/>
<dbReference type="Gene3D" id="3.30.565.10">
    <property type="entry name" value="Histidine kinase-like ATPase, C-terminal domain"/>
    <property type="match status" value="1"/>
</dbReference>
<dbReference type="PANTHER" id="PTHR24421:SF10">
    <property type="entry name" value="NITRATE_NITRITE SENSOR PROTEIN NARQ"/>
    <property type="match status" value="1"/>
</dbReference>
<keyword evidence="3" id="KW-0808">Transferase</keyword>
<dbReference type="PROSITE" id="PS50005">
    <property type="entry name" value="TPR"/>
    <property type="match status" value="1"/>
</dbReference>
<comment type="catalytic activity">
    <reaction evidence="1">
        <text>ATP + protein L-histidine = ADP + protein N-phospho-L-histidine.</text>
        <dbReference type="EC" id="2.7.13.3"/>
    </reaction>
</comment>
<keyword evidence="7" id="KW-0812">Transmembrane</keyword>
<dbReference type="eggNOG" id="COG4585">
    <property type="taxonomic scope" value="Bacteria"/>
</dbReference>
<dbReference type="CDD" id="cd16917">
    <property type="entry name" value="HATPase_UhpB-NarQ-NarX-like"/>
    <property type="match status" value="1"/>
</dbReference>
<keyword evidence="4" id="KW-0418">Kinase</keyword>
<keyword evidence="7" id="KW-1133">Transmembrane helix</keyword>
<evidence type="ECO:0000256" key="2">
    <source>
        <dbReference type="ARBA" id="ARBA00012438"/>
    </source>
</evidence>
<dbReference type="GO" id="GO:0000160">
    <property type="term" value="P:phosphorelay signal transduction system"/>
    <property type="evidence" value="ECO:0007669"/>
    <property type="project" value="UniProtKB-KW"/>
</dbReference>
<keyword evidence="9" id="KW-1185">Reference proteome</keyword>
<dbReference type="SUPFAM" id="SSF55874">
    <property type="entry name" value="ATPase domain of HSP90 chaperone/DNA topoisomerase II/histidine kinase"/>
    <property type="match status" value="1"/>
</dbReference>
<keyword evidence="5" id="KW-0902">Two-component regulatory system</keyword>
<organism evidence="8 9">
    <name type="scientific">Flavobacterium aquatile LMG 4008 = ATCC 11947</name>
    <dbReference type="NCBI Taxonomy" id="1453498"/>
    <lineage>
        <taxon>Bacteria</taxon>
        <taxon>Pseudomonadati</taxon>
        <taxon>Bacteroidota</taxon>
        <taxon>Flavobacteriia</taxon>
        <taxon>Flavobacteriales</taxon>
        <taxon>Flavobacteriaceae</taxon>
        <taxon>Flavobacterium</taxon>
    </lineage>
</organism>
<dbReference type="EMBL" id="JRHH01000002">
    <property type="protein sequence ID" value="KGD68998.1"/>
    <property type="molecule type" value="Genomic_DNA"/>
</dbReference>
<dbReference type="Gene3D" id="1.25.40.10">
    <property type="entry name" value="Tetratricopeptide repeat domain"/>
    <property type="match status" value="2"/>
</dbReference>
<dbReference type="InterPro" id="IPR036890">
    <property type="entry name" value="HATPase_C_sf"/>
</dbReference>
<dbReference type="STRING" id="1453498.LG45_05025"/>
<evidence type="ECO:0000313" key="8">
    <source>
        <dbReference type="EMBL" id="KGD68998.1"/>
    </source>
</evidence>
<sequence length="552" mass="63314">MIQKKLISLIFSLLIISIFSSCKKNNKEIKKSSSSEFTLYYNLAEELFEAEKYDSAYLYYNKAKSINDNLTNEQTIFCLFRMATIEQAKCDFSGSEATVIEAFKVSTSTVYNPNLYNMLGIAYEEQANFTDALKNYQMAYTATSDNQYKSIIKNNIGVVFIENKEFKKAIIKLSEVLQEKFVLKDKPTYAKVLDNLGYAYFKLNNPKAINHLTESLQIRDSIKDNYELIASYMHLSEYYLNSNPTLAQDFAQKAYNSATAINTPDDRIEAIKFQIASGNSNDVKKLALKQMGISDSINKVRQASKTQFAKIKYDFSIAQKESEKQKTQKQLYIILFFFASTIFLLIFFTIRSRNRRKLKTISYETETRISKRLHDELANDVFNALTYAETQDLQDSAKKEQLLENLDAIYTRTRNIAKENSDIDTGSNFQDNLQSMIASYISNDVNVLIQNQNTINWLSVKKEVKIAVYRTLQELLVNMKKHSQCSVVVIRFENTKKEIIINYSDNGIGTSEMLKFKNGLQNAENRILAIKGTLTFETESGKGFKAQIIVPE</sequence>